<dbReference type="OrthoDB" id="4150903at2759"/>
<feature type="region of interest" description="Disordered" evidence="1">
    <location>
        <begin position="317"/>
        <end position="342"/>
    </location>
</feature>
<evidence type="ECO:0000313" key="3">
    <source>
        <dbReference type="Proteomes" id="UP000053328"/>
    </source>
</evidence>
<evidence type="ECO:0000313" key="2">
    <source>
        <dbReference type="EMBL" id="KIW15674.1"/>
    </source>
</evidence>
<feature type="region of interest" description="Disordered" evidence="1">
    <location>
        <begin position="422"/>
        <end position="499"/>
    </location>
</feature>
<dbReference type="AlphaFoldDB" id="A0A0D2BWL3"/>
<feature type="region of interest" description="Disordered" evidence="1">
    <location>
        <begin position="1"/>
        <end position="30"/>
    </location>
</feature>
<feature type="region of interest" description="Disordered" evidence="1">
    <location>
        <begin position="212"/>
        <end position="246"/>
    </location>
</feature>
<feature type="compositionally biased region" description="Basic and acidic residues" evidence="1">
    <location>
        <begin position="467"/>
        <end position="499"/>
    </location>
</feature>
<feature type="region of interest" description="Disordered" evidence="1">
    <location>
        <begin position="266"/>
        <end position="297"/>
    </location>
</feature>
<protein>
    <submittedName>
        <fullName evidence="2">Uncharacterized protein</fullName>
    </submittedName>
</protein>
<dbReference type="GeneID" id="27332806"/>
<sequence>MASQNHPQESSTHSATLMARLRGSAKKKTSAIRAKLSGCIHSSADGEPYEPASSIHEFLSSTPPVRQHMHEVTAAQNSYGGAWSRCRPQEQLDLRSNHSQANISELSARPSGQFSMSTVSVSSSTAAPGWENPPPGLTSKGEHATFIAYSRECGAANLTTTIERPDEFKRFPVQRHNQTERQANSTLAGEETLGQLVRSSLQRTDDSKHIAELPAAHESVSGTNSTPIRATSTEPSRYQPYPGPGSKKPVSYVIPSLQAGYVHGVPPNLRAGHSRHRSDMTNAPSSQNPHASERRAREKYSWPLVDFEEEMFLNAEPARAGRPEPRCRLPKHQEPRIPDLDFSSGRLEDEVAAMLGALAVDDGASLTGPPITQSGRREAVHEMEAIGPITNFVGSTQVHSRGGDCLPAHRVELEGTRYVTSISPERRRAQQRQQRQRRQSTMSPVSPLSSDGGRVAYHDYNWPRFSEVQRYEDPAGEHSRRYRDRRREMRRDRAAERYR</sequence>
<dbReference type="VEuPathDB" id="FungiDB:PV08_05723"/>
<evidence type="ECO:0000256" key="1">
    <source>
        <dbReference type="SAM" id="MobiDB-lite"/>
    </source>
</evidence>
<feature type="region of interest" description="Disordered" evidence="1">
    <location>
        <begin position="171"/>
        <end position="191"/>
    </location>
</feature>
<feature type="compositionally biased region" description="Polar residues" evidence="1">
    <location>
        <begin position="220"/>
        <end position="236"/>
    </location>
</feature>
<keyword evidence="3" id="KW-1185">Reference proteome</keyword>
<dbReference type="RefSeq" id="XP_016235890.1">
    <property type="nucleotide sequence ID" value="XM_016380063.1"/>
</dbReference>
<dbReference type="HOGENOM" id="CLU_048133_0_0_1"/>
<feature type="compositionally biased region" description="Polar residues" evidence="1">
    <location>
        <begin position="1"/>
        <end position="15"/>
    </location>
</feature>
<feature type="compositionally biased region" description="Basic and acidic residues" evidence="1">
    <location>
        <begin position="319"/>
        <end position="339"/>
    </location>
</feature>
<dbReference type="EMBL" id="KN847495">
    <property type="protein sequence ID" value="KIW15674.1"/>
    <property type="molecule type" value="Genomic_DNA"/>
</dbReference>
<organism evidence="2 3">
    <name type="scientific">Exophiala spinifera</name>
    <dbReference type="NCBI Taxonomy" id="91928"/>
    <lineage>
        <taxon>Eukaryota</taxon>
        <taxon>Fungi</taxon>
        <taxon>Dikarya</taxon>
        <taxon>Ascomycota</taxon>
        <taxon>Pezizomycotina</taxon>
        <taxon>Eurotiomycetes</taxon>
        <taxon>Chaetothyriomycetidae</taxon>
        <taxon>Chaetothyriales</taxon>
        <taxon>Herpotrichiellaceae</taxon>
        <taxon>Exophiala</taxon>
    </lineage>
</organism>
<gene>
    <name evidence="2" type="ORF">PV08_05723</name>
</gene>
<accession>A0A0D2BWL3</accession>
<proteinExistence type="predicted"/>
<name>A0A0D2BWL3_9EURO</name>
<reference evidence="2 3" key="1">
    <citation type="submission" date="2015-01" db="EMBL/GenBank/DDBJ databases">
        <title>The Genome Sequence of Exophiala spinifera CBS89968.</title>
        <authorList>
            <consortium name="The Broad Institute Genomics Platform"/>
            <person name="Cuomo C."/>
            <person name="de Hoog S."/>
            <person name="Gorbushina A."/>
            <person name="Stielow B."/>
            <person name="Teixiera M."/>
            <person name="Abouelleil A."/>
            <person name="Chapman S.B."/>
            <person name="Priest M."/>
            <person name="Young S.K."/>
            <person name="Wortman J."/>
            <person name="Nusbaum C."/>
            <person name="Birren B."/>
        </authorList>
    </citation>
    <scope>NUCLEOTIDE SEQUENCE [LARGE SCALE GENOMIC DNA]</scope>
    <source>
        <strain evidence="2 3">CBS 89968</strain>
    </source>
</reference>
<feature type="compositionally biased region" description="Polar residues" evidence="1">
    <location>
        <begin position="440"/>
        <end position="449"/>
    </location>
</feature>
<dbReference type="Proteomes" id="UP000053328">
    <property type="component" value="Unassembled WGS sequence"/>
</dbReference>
<feature type="compositionally biased region" description="Polar residues" evidence="1">
    <location>
        <begin position="280"/>
        <end position="290"/>
    </location>
</feature>